<accession>A0A6G1WDS3</accession>
<dbReference type="InterPro" id="IPR054612">
    <property type="entry name" value="Phage_capsid-like_C"/>
</dbReference>
<dbReference type="EMBL" id="WISB01000008">
    <property type="protein sequence ID" value="MQW67859.1"/>
    <property type="molecule type" value="Genomic_DNA"/>
</dbReference>
<proteinExistence type="predicted"/>
<feature type="domain" description="Phage capsid-like C-terminal" evidence="2">
    <location>
        <begin position="119"/>
        <end position="390"/>
    </location>
</feature>
<organism evidence="3">
    <name type="scientific">Sinorhizobium medicae</name>
    <dbReference type="NCBI Taxonomy" id="110321"/>
    <lineage>
        <taxon>Bacteria</taxon>
        <taxon>Pseudomonadati</taxon>
        <taxon>Pseudomonadota</taxon>
        <taxon>Alphaproteobacteria</taxon>
        <taxon>Hyphomicrobiales</taxon>
        <taxon>Rhizobiaceae</taxon>
        <taxon>Sinorhizobium/Ensifer group</taxon>
        <taxon>Sinorhizobium</taxon>
    </lineage>
</organism>
<name>A0A6G1WDS3_9HYPH</name>
<comment type="subcellular location">
    <subcellularLocation>
        <location evidence="1">Virion</location>
    </subcellularLocation>
</comment>
<dbReference type="Pfam" id="PF05065">
    <property type="entry name" value="Phage_capsid"/>
    <property type="match status" value="1"/>
</dbReference>
<protein>
    <submittedName>
        <fullName evidence="3">Phage major capsid protein</fullName>
    </submittedName>
</protein>
<comment type="caution">
    <text evidence="3">The sequence shown here is derived from an EMBL/GenBank/DDBJ whole genome shotgun (WGS) entry which is preliminary data.</text>
</comment>
<dbReference type="NCBIfam" id="TIGR01554">
    <property type="entry name" value="major_cap_HK97"/>
    <property type="match status" value="1"/>
</dbReference>
<gene>
    <name evidence="3" type="ORF">GHJ91_01345</name>
</gene>
<dbReference type="SUPFAM" id="SSF56563">
    <property type="entry name" value="Major capsid protein gp5"/>
    <property type="match status" value="1"/>
</dbReference>
<evidence type="ECO:0000313" key="3">
    <source>
        <dbReference type="EMBL" id="MQW67859.1"/>
    </source>
</evidence>
<evidence type="ECO:0000256" key="1">
    <source>
        <dbReference type="ARBA" id="ARBA00004328"/>
    </source>
</evidence>
<dbReference type="Gene3D" id="3.30.2400.10">
    <property type="entry name" value="Major capsid protein gp5"/>
    <property type="match status" value="1"/>
</dbReference>
<dbReference type="RefSeq" id="WP_153412218.1">
    <property type="nucleotide sequence ID" value="NZ_WISB01000008.1"/>
</dbReference>
<evidence type="ECO:0000259" key="2">
    <source>
        <dbReference type="Pfam" id="PF05065"/>
    </source>
</evidence>
<reference evidence="3" key="1">
    <citation type="journal article" date="2013" name="Genome Biol.">
        <title>Comparative genomics of the core and accessory genomes of 48 Sinorhizobium strains comprising five genospecies.</title>
        <authorList>
            <person name="Sugawara M."/>
            <person name="Epstein B."/>
            <person name="Badgley B.D."/>
            <person name="Unno T."/>
            <person name="Xu L."/>
            <person name="Reese J."/>
            <person name="Gyaneshwar P."/>
            <person name="Denny R."/>
            <person name="Mudge J."/>
            <person name="Bharti A.K."/>
            <person name="Farmer A.D."/>
            <person name="May G.D."/>
            <person name="Woodward J.E."/>
            <person name="Medigue C."/>
            <person name="Vallenet D."/>
            <person name="Lajus A."/>
            <person name="Rouy Z."/>
            <person name="Martinez-Vaz B."/>
            <person name="Tiffin P."/>
            <person name="Young N.D."/>
            <person name="Sadowsky M.J."/>
        </authorList>
    </citation>
    <scope>NUCLEOTIDE SEQUENCE</scope>
    <source>
        <strain evidence="3">M1</strain>
    </source>
</reference>
<sequence>MKHHLLSSAAAASLIGSLPLETRSAVPTDEFAEAIAAVEELRAGFTGFQTRAEQQLGGIADITARLDDLETRMNRPGGSGGGDDVTLEHRAFSNFLRLGDNRMDAEEVRALVVGDDTKGGYLAPQEFVAEVVKGLIEISPVRQAARVGSTSAGGVILPKRTGRPTAHWVGEDEERQETGSTYGQLEIPVHEAACYVDVSLRLLEDSAINVDAEVASDLVEEFGRIEGPAFINGDGVKKPEGFMQAAGIQEFNNGHAANIQPDALIKMMYSLPAAYRNSGSWMMNGTTLGIVRTLKDGQGNYLWQPSYQAGQPSTLLGRPVIDAVDMANIAADAFPIAFGDFNRAYRIYDRVQLSILRDPYTQASKGLVRFHARRRVGGGTVLGEALRKLKMAA</sequence>
<dbReference type="InterPro" id="IPR024455">
    <property type="entry name" value="Phage_capsid"/>
</dbReference>
<dbReference type="AlphaFoldDB" id="A0A6G1WDS3"/>
<dbReference type="Gene3D" id="3.30.2320.10">
    <property type="entry name" value="hypothetical protein PF0899 domain"/>
    <property type="match status" value="1"/>
</dbReference>